<accession>A0A5N0ELW2</accession>
<dbReference type="EMBL" id="VXLC01000001">
    <property type="protein sequence ID" value="KAA8890212.1"/>
    <property type="molecule type" value="Genomic_DNA"/>
</dbReference>
<evidence type="ECO:0000313" key="1">
    <source>
        <dbReference type="EMBL" id="KAA8890212.1"/>
    </source>
</evidence>
<proteinExistence type="predicted"/>
<dbReference type="OrthoDB" id="4515757at2"/>
<name>A0A5N0ELW2_9NOCA</name>
<dbReference type="AlphaFoldDB" id="A0A5N0ELW2"/>
<keyword evidence="2" id="KW-1185">Reference proteome</keyword>
<reference evidence="1 2" key="1">
    <citation type="submission" date="2019-09" db="EMBL/GenBank/DDBJ databases">
        <authorList>
            <person name="Wang X."/>
        </authorList>
    </citation>
    <scope>NUCLEOTIDE SEQUENCE [LARGE SCALE GENOMIC DNA]</scope>
    <source>
        <strain evidence="1 2">CICC 11023</strain>
    </source>
</reference>
<organism evidence="1 2">
    <name type="scientific">Nocardia colli</name>
    <dbReference type="NCBI Taxonomy" id="2545717"/>
    <lineage>
        <taxon>Bacteria</taxon>
        <taxon>Bacillati</taxon>
        <taxon>Actinomycetota</taxon>
        <taxon>Actinomycetes</taxon>
        <taxon>Mycobacteriales</taxon>
        <taxon>Nocardiaceae</taxon>
        <taxon>Nocardia</taxon>
    </lineage>
</organism>
<evidence type="ECO:0000313" key="2">
    <source>
        <dbReference type="Proteomes" id="UP000323876"/>
    </source>
</evidence>
<comment type="caution">
    <text evidence="1">The sequence shown here is derived from an EMBL/GenBank/DDBJ whole genome shotgun (WGS) entry which is preliminary data.</text>
</comment>
<protein>
    <submittedName>
        <fullName evidence="1">Uncharacterized protein</fullName>
    </submittedName>
</protein>
<dbReference type="RefSeq" id="WP_150400126.1">
    <property type="nucleotide sequence ID" value="NZ_VXLC01000001.1"/>
</dbReference>
<dbReference type="Proteomes" id="UP000323876">
    <property type="component" value="Unassembled WGS sequence"/>
</dbReference>
<sequence length="310" mass="33747">MGADGVEMSVVGFVLEGVAEAAVAEVPATLEDGVRQAWGQVFRRRRVPAEHVLAIHAEWEPAAADREFMTRNFPNLASVTFTFERPEPDGWPAAFERAAAVVAQRDVAAQDLHATFASAHSDPETDAPVLLPLLRMVQLPPPLSASRELIPNQLYLLAARVAPTPRGTLGMSWVMRHQVDSGEVDFDEVLTEAFSNLFDGMRIGVAESEDGTERLLLSFEGQTPTFMPAAAIAAPDFHEQLVDLLGGDRFVAGISCHDKLHVVRADSSWLGDLERMVFAADHLEEDLVPTLLAIEPGGIRILKQNGTPLM</sequence>
<gene>
    <name evidence="1" type="ORF">F3087_02565</name>
</gene>